<dbReference type="HOGENOM" id="CLU_588195_0_0_1"/>
<keyword evidence="4" id="KW-1185">Reference proteome</keyword>
<reference evidence="4" key="2">
    <citation type="submission" date="2015-01" db="EMBL/GenBank/DDBJ databases">
        <title>Evolutionary Origins and Diversification of the Mycorrhizal Mutualists.</title>
        <authorList>
            <consortium name="DOE Joint Genome Institute"/>
            <consortium name="Mycorrhizal Genomics Consortium"/>
            <person name="Kohler A."/>
            <person name="Kuo A."/>
            <person name="Nagy L.G."/>
            <person name="Floudas D."/>
            <person name="Copeland A."/>
            <person name="Barry K.W."/>
            <person name="Cichocki N."/>
            <person name="Veneault-Fourrey C."/>
            <person name="LaButti K."/>
            <person name="Lindquist E.A."/>
            <person name="Lipzen A."/>
            <person name="Lundell T."/>
            <person name="Morin E."/>
            <person name="Murat C."/>
            <person name="Riley R."/>
            <person name="Ohm R."/>
            <person name="Sun H."/>
            <person name="Tunlid A."/>
            <person name="Henrissat B."/>
            <person name="Grigoriev I.V."/>
            <person name="Hibbett D.S."/>
            <person name="Martin F."/>
        </authorList>
    </citation>
    <scope>NUCLEOTIDE SEQUENCE [LARGE SCALE GENOMIC DNA]</scope>
    <source>
        <strain evidence="4">MUT 4182</strain>
    </source>
</reference>
<dbReference type="PANTHER" id="PTHR21561">
    <property type="entry name" value="INO80 COMPLEX SUBUNIT B"/>
    <property type="match status" value="1"/>
</dbReference>
<dbReference type="EMBL" id="KN822959">
    <property type="protein sequence ID" value="KIO31832.1"/>
    <property type="molecule type" value="Genomic_DNA"/>
</dbReference>
<dbReference type="Pfam" id="PF04795">
    <property type="entry name" value="PAPA-1"/>
    <property type="match status" value="1"/>
</dbReference>
<feature type="compositionally biased region" description="Acidic residues" evidence="1">
    <location>
        <begin position="129"/>
        <end position="163"/>
    </location>
</feature>
<sequence>MSSRVLRKGRARAAAKVVNYDEGGNDSDDDEPIMPPRKRATRSSTGRSIASMARDDTPADEPEPSSRPTPDADAEMQPTGAENSASGSVSGTPSETPSDVGPFKPAPRKVRLRLSKANKIPSPAKPILDEDEDEDELVDENDEEGEEEVDESGGSESESDDDLGPSSTSMGGARPGMPMTARQAALAGLSTSSTPLISLDQIEASRRKGPEKTEEELAAKRREAAKRRKQQLVEKTQAEKEGAVDRLLNKQAPRPRGRRNQSALNTAAPGTPAGYATPVRGSGGGDTRSTSPDGDENGEEEEEYIPPLPEPTMMRWVSTSRGCVSTGDSGTVATVVAAKDADVEMTGPSEEAGKNPSPEEKQAQVAAEGSVPVTSGAARPAHAVAQLAPEKKELAFSLSIPATILEQLTASLPPSPPAVRPGPTGCGIKGCQAAKKYRVIVPGGEEKGACGLEHFKILKGSVGTA</sequence>
<feature type="region of interest" description="Disordered" evidence="1">
    <location>
        <begin position="1"/>
        <end position="313"/>
    </location>
</feature>
<dbReference type="GO" id="GO:0006338">
    <property type="term" value="P:chromatin remodeling"/>
    <property type="evidence" value="ECO:0007669"/>
    <property type="project" value="InterPro"/>
</dbReference>
<dbReference type="OrthoDB" id="3250492at2759"/>
<organism evidence="3 4">
    <name type="scientific">Tulasnella calospora MUT 4182</name>
    <dbReference type="NCBI Taxonomy" id="1051891"/>
    <lineage>
        <taxon>Eukaryota</taxon>
        <taxon>Fungi</taxon>
        <taxon>Dikarya</taxon>
        <taxon>Basidiomycota</taxon>
        <taxon>Agaricomycotina</taxon>
        <taxon>Agaricomycetes</taxon>
        <taxon>Cantharellales</taxon>
        <taxon>Tulasnellaceae</taxon>
        <taxon>Tulasnella</taxon>
    </lineage>
</organism>
<feature type="compositionally biased region" description="Basic residues" evidence="1">
    <location>
        <begin position="106"/>
        <end position="116"/>
    </location>
</feature>
<protein>
    <recommendedName>
        <fullName evidence="2">INO80 complex subunit B-like conserved region domain-containing protein</fullName>
    </recommendedName>
</protein>
<feature type="compositionally biased region" description="Basic and acidic residues" evidence="1">
    <location>
        <begin position="236"/>
        <end position="248"/>
    </location>
</feature>
<feature type="compositionally biased region" description="Low complexity" evidence="1">
    <location>
        <begin position="266"/>
        <end position="280"/>
    </location>
</feature>
<gene>
    <name evidence="3" type="ORF">M407DRAFT_121319</name>
</gene>
<name>A0A0C3MDM3_9AGAM</name>
<feature type="compositionally biased region" description="Acidic residues" evidence="1">
    <location>
        <begin position="23"/>
        <end position="32"/>
    </location>
</feature>
<feature type="region of interest" description="Disordered" evidence="1">
    <location>
        <begin position="344"/>
        <end position="364"/>
    </location>
</feature>
<accession>A0A0C3MDM3</accession>
<feature type="compositionally biased region" description="Acidic residues" evidence="1">
    <location>
        <begin position="293"/>
        <end position="304"/>
    </location>
</feature>
<feature type="compositionally biased region" description="Basic and acidic residues" evidence="1">
    <location>
        <begin position="351"/>
        <end position="362"/>
    </location>
</feature>
<dbReference type="GO" id="GO:0031011">
    <property type="term" value="C:Ino80 complex"/>
    <property type="evidence" value="ECO:0007669"/>
    <property type="project" value="InterPro"/>
</dbReference>
<evidence type="ECO:0000256" key="1">
    <source>
        <dbReference type="SAM" id="MobiDB-lite"/>
    </source>
</evidence>
<dbReference type="SMART" id="SM01406">
    <property type="entry name" value="PAPA-1"/>
    <property type="match status" value="1"/>
</dbReference>
<feature type="compositionally biased region" description="Polar residues" evidence="1">
    <location>
        <begin position="80"/>
        <end position="97"/>
    </location>
</feature>
<evidence type="ECO:0000313" key="4">
    <source>
        <dbReference type="Proteomes" id="UP000054248"/>
    </source>
</evidence>
<dbReference type="PANTHER" id="PTHR21561:SF12">
    <property type="entry name" value="INO80 COMPLEX SUBUNIT B"/>
    <property type="match status" value="1"/>
</dbReference>
<feature type="compositionally biased region" description="Basic and acidic residues" evidence="1">
    <location>
        <begin position="203"/>
        <end position="222"/>
    </location>
</feature>
<dbReference type="AlphaFoldDB" id="A0A0C3MDM3"/>
<feature type="domain" description="INO80 complex subunit B-like conserved region" evidence="2">
    <location>
        <begin position="216"/>
        <end position="331"/>
    </location>
</feature>
<evidence type="ECO:0000313" key="3">
    <source>
        <dbReference type="EMBL" id="KIO31832.1"/>
    </source>
</evidence>
<dbReference type="InterPro" id="IPR029523">
    <property type="entry name" value="INO80B/Ies2"/>
</dbReference>
<feature type="compositionally biased region" description="Basic residues" evidence="1">
    <location>
        <begin position="1"/>
        <end position="13"/>
    </location>
</feature>
<evidence type="ECO:0000259" key="2">
    <source>
        <dbReference type="SMART" id="SM01406"/>
    </source>
</evidence>
<dbReference type="InterPro" id="IPR006880">
    <property type="entry name" value="INO80B_C"/>
</dbReference>
<reference evidence="3 4" key="1">
    <citation type="submission" date="2014-04" db="EMBL/GenBank/DDBJ databases">
        <authorList>
            <consortium name="DOE Joint Genome Institute"/>
            <person name="Kuo A."/>
            <person name="Girlanda M."/>
            <person name="Perotto S."/>
            <person name="Kohler A."/>
            <person name="Nagy L.G."/>
            <person name="Floudas D."/>
            <person name="Copeland A."/>
            <person name="Barry K.W."/>
            <person name="Cichocki N."/>
            <person name="Veneault-Fourrey C."/>
            <person name="LaButti K."/>
            <person name="Lindquist E.A."/>
            <person name="Lipzen A."/>
            <person name="Lundell T."/>
            <person name="Morin E."/>
            <person name="Murat C."/>
            <person name="Sun H."/>
            <person name="Tunlid A."/>
            <person name="Henrissat B."/>
            <person name="Grigoriev I.V."/>
            <person name="Hibbett D.S."/>
            <person name="Martin F."/>
            <person name="Nordberg H.P."/>
            <person name="Cantor M.N."/>
            <person name="Hua S.X."/>
        </authorList>
    </citation>
    <scope>NUCLEOTIDE SEQUENCE [LARGE SCALE GENOMIC DNA]</scope>
    <source>
        <strain evidence="3 4">MUT 4182</strain>
    </source>
</reference>
<proteinExistence type="predicted"/>
<dbReference type="STRING" id="1051891.A0A0C3MDM3"/>
<dbReference type="Proteomes" id="UP000054248">
    <property type="component" value="Unassembled WGS sequence"/>
</dbReference>